<dbReference type="InterPro" id="IPR006901">
    <property type="entry name" value="TrmK"/>
</dbReference>
<evidence type="ECO:0000313" key="2">
    <source>
        <dbReference type="Proteomes" id="UP000095492"/>
    </source>
</evidence>
<accession>A0A173S6Q2</accession>
<dbReference type="OrthoDB" id="5881184at2"/>
<dbReference type="Gene3D" id="1.10.287.1890">
    <property type="match status" value="1"/>
</dbReference>
<dbReference type="EC" id="2.1.1.217" evidence="1"/>
<protein>
    <submittedName>
        <fullName evidence="1">tRNA (Adenine(22)-N(1))-methyltransferase</fullName>
        <ecNumber evidence="1">2.1.1.217</ecNumber>
    </submittedName>
</protein>
<dbReference type="Gene3D" id="3.40.50.150">
    <property type="entry name" value="Vaccinia Virus protein VP39"/>
    <property type="match status" value="1"/>
</dbReference>
<dbReference type="GO" id="GO:0032259">
    <property type="term" value="P:methylation"/>
    <property type="evidence" value="ECO:0007669"/>
    <property type="project" value="UniProtKB-KW"/>
</dbReference>
<dbReference type="PANTHER" id="PTHR38451:SF1">
    <property type="entry name" value="TRNA (ADENINE(22)-N(1))-METHYLTRANSFERASE"/>
    <property type="match status" value="1"/>
</dbReference>
<dbReference type="GO" id="GO:0160105">
    <property type="term" value="F:tRNA (adenine(22)-N1)-methyltransferase activity"/>
    <property type="evidence" value="ECO:0007669"/>
    <property type="project" value="UniProtKB-EC"/>
</dbReference>
<organism evidence="1 2">
    <name type="scientific">Eubacterium ramulus</name>
    <dbReference type="NCBI Taxonomy" id="39490"/>
    <lineage>
        <taxon>Bacteria</taxon>
        <taxon>Bacillati</taxon>
        <taxon>Bacillota</taxon>
        <taxon>Clostridia</taxon>
        <taxon>Eubacteriales</taxon>
        <taxon>Eubacteriaceae</taxon>
        <taxon>Eubacterium</taxon>
    </lineage>
</organism>
<dbReference type="AlphaFoldDB" id="A0A173S6Q2"/>
<proteinExistence type="predicted"/>
<reference evidence="1 2" key="1">
    <citation type="submission" date="2015-09" db="EMBL/GenBank/DDBJ databases">
        <authorList>
            <consortium name="Pathogen Informatics"/>
        </authorList>
    </citation>
    <scope>NUCLEOTIDE SEQUENCE [LARGE SCALE GENOMIC DNA]</scope>
    <source>
        <strain evidence="1 2">2789STDY5608891</strain>
    </source>
</reference>
<dbReference type="InterPro" id="IPR029063">
    <property type="entry name" value="SAM-dependent_MTases_sf"/>
</dbReference>
<dbReference type="PIRSF" id="PIRSF018637">
    <property type="entry name" value="TrmK"/>
    <property type="match status" value="1"/>
</dbReference>
<keyword evidence="1" id="KW-0489">Methyltransferase</keyword>
<dbReference type="Proteomes" id="UP000095492">
    <property type="component" value="Unassembled WGS sequence"/>
</dbReference>
<evidence type="ECO:0000313" key="1">
    <source>
        <dbReference type="EMBL" id="CUM86013.1"/>
    </source>
</evidence>
<dbReference type="RefSeq" id="WP_055289521.1">
    <property type="nucleotide sequence ID" value="NZ_CBCTYR010000006.1"/>
</dbReference>
<dbReference type="EMBL" id="CYYA01000004">
    <property type="protein sequence ID" value="CUM86013.1"/>
    <property type="molecule type" value="Genomic_DNA"/>
</dbReference>
<dbReference type="GeneID" id="97391350"/>
<dbReference type="STRING" id="39490.ERS852448_00807"/>
<dbReference type="PANTHER" id="PTHR38451">
    <property type="entry name" value="TRNA (ADENINE(22)-N(1))-METHYLTRANSFERASE"/>
    <property type="match status" value="1"/>
</dbReference>
<dbReference type="SUPFAM" id="SSF53335">
    <property type="entry name" value="S-adenosyl-L-methionine-dependent methyltransferases"/>
    <property type="match status" value="1"/>
</dbReference>
<dbReference type="Pfam" id="PF12847">
    <property type="entry name" value="Methyltransf_18"/>
    <property type="match status" value="1"/>
</dbReference>
<name>A0A173S6Q2_EUBRA</name>
<keyword evidence="1" id="KW-0808">Transferase</keyword>
<sequence length="243" mass="27004">MAIRLSNRLSALASLVSKGHRLADIGTDHGYIPIYLCQTGIIPSAIAMDIGKGPLQQATAHIKQQGLSSRIRTRLSDGLTALQPGEADTILIAGMGGGLVMKILSQGTHALTGSEELILQPQSEIAQVRAYLRTHGFRILEEEMILEDGKYYPMMKVVQETASDQREETVQVQVEDAFGPVLLQKKHPVLKEWLQRELKTVDTVCRQLAAQPENERITIRMAQVQEKRQLILEALKRYETADV</sequence>
<gene>
    <name evidence="1" type="primary">trmK</name>
    <name evidence="1" type="ORF">ERS852448_00807</name>
</gene>